<dbReference type="OrthoDB" id="435607at2759"/>
<dbReference type="RefSeq" id="XP_012572835.1">
    <property type="nucleotide sequence ID" value="XM_012717381.2"/>
</dbReference>
<evidence type="ECO:0000256" key="11">
    <source>
        <dbReference type="RuleBase" id="RU367026"/>
    </source>
</evidence>
<evidence type="ECO:0000256" key="1">
    <source>
        <dbReference type="ARBA" id="ARBA00004477"/>
    </source>
</evidence>
<keyword evidence="9 12" id="KW-0175">Coiled coil</keyword>
<keyword evidence="10 11" id="KW-0472">Membrane</keyword>
<keyword evidence="11" id="KW-0931">ER-Golgi transport</keyword>
<dbReference type="STRING" id="3827.A0A1S3EAH7"/>
<protein>
    <recommendedName>
        <fullName evidence="11">Endoplasmic reticulum transmembrane protein</fullName>
    </recommendedName>
</protein>
<evidence type="ECO:0000256" key="10">
    <source>
        <dbReference type="ARBA" id="ARBA00023136"/>
    </source>
</evidence>
<keyword evidence="6 11" id="KW-0256">Endoplasmic reticulum</keyword>
<evidence type="ECO:0000313" key="13">
    <source>
        <dbReference type="Proteomes" id="UP000087171"/>
    </source>
</evidence>
<feature type="transmembrane region" description="Helical" evidence="11">
    <location>
        <begin position="6"/>
        <end position="22"/>
    </location>
</feature>
<feature type="transmembrane region" description="Helical" evidence="11">
    <location>
        <begin position="84"/>
        <end position="105"/>
    </location>
</feature>
<feature type="coiled-coil region" evidence="12">
    <location>
        <begin position="114"/>
        <end position="169"/>
    </location>
</feature>
<evidence type="ECO:0000256" key="9">
    <source>
        <dbReference type="ARBA" id="ARBA00023054"/>
    </source>
</evidence>
<dbReference type="FunFam" id="1.20.5.110:FF:000011">
    <property type="entry name" value="B-cell receptor-associated protein 29"/>
    <property type="match status" value="1"/>
</dbReference>
<feature type="transmembrane region" description="Helical" evidence="11">
    <location>
        <begin position="43"/>
        <end position="64"/>
    </location>
</feature>
<accession>A0A1S3EAH7</accession>
<keyword evidence="4 11" id="KW-0812">Transmembrane</keyword>
<evidence type="ECO:0000256" key="6">
    <source>
        <dbReference type="ARBA" id="ARBA00022824"/>
    </source>
</evidence>
<dbReference type="Proteomes" id="UP000087171">
    <property type="component" value="Chromosome Ca1"/>
</dbReference>
<evidence type="ECO:0000313" key="14">
    <source>
        <dbReference type="RefSeq" id="XP_012572835.1"/>
    </source>
</evidence>
<dbReference type="KEGG" id="cam:101510956"/>
<dbReference type="GO" id="GO:0006886">
    <property type="term" value="P:intracellular protein transport"/>
    <property type="evidence" value="ECO:0007669"/>
    <property type="project" value="UniProtKB-UniRule"/>
</dbReference>
<keyword evidence="3 11" id="KW-0813">Transport</keyword>
<keyword evidence="8 11" id="KW-1133">Transmembrane helix</keyword>
<proteinExistence type="inferred from homology"/>
<keyword evidence="5" id="KW-0053">Apoptosis</keyword>
<gene>
    <name evidence="14" type="primary">LOC101510956</name>
</gene>
<evidence type="ECO:0000256" key="5">
    <source>
        <dbReference type="ARBA" id="ARBA00022703"/>
    </source>
</evidence>
<dbReference type="GO" id="GO:0070973">
    <property type="term" value="P:protein localization to endoplasmic reticulum exit site"/>
    <property type="evidence" value="ECO:0007669"/>
    <property type="project" value="UniProtKB-UniRule"/>
</dbReference>
<evidence type="ECO:0000256" key="12">
    <source>
        <dbReference type="SAM" id="Coils"/>
    </source>
</evidence>
<evidence type="ECO:0000256" key="8">
    <source>
        <dbReference type="ARBA" id="ARBA00022989"/>
    </source>
</evidence>
<reference evidence="13" key="1">
    <citation type="journal article" date="2013" name="Nat. Biotechnol.">
        <title>Draft genome sequence of chickpea (Cicer arietinum) provides a resource for trait improvement.</title>
        <authorList>
            <person name="Varshney R.K."/>
            <person name="Song C."/>
            <person name="Saxena R.K."/>
            <person name="Azam S."/>
            <person name="Yu S."/>
            <person name="Sharpe A.G."/>
            <person name="Cannon S."/>
            <person name="Baek J."/>
            <person name="Rosen B.D."/>
            <person name="Tar'an B."/>
            <person name="Millan T."/>
            <person name="Zhang X."/>
            <person name="Ramsay L.D."/>
            <person name="Iwata A."/>
            <person name="Wang Y."/>
            <person name="Nelson W."/>
            <person name="Farmer A.D."/>
            <person name="Gaur P.M."/>
            <person name="Soderlund C."/>
            <person name="Penmetsa R.V."/>
            <person name="Xu C."/>
            <person name="Bharti A.K."/>
            <person name="He W."/>
            <person name="Winter P."/>
            <person name="Zhao S."/>
            <person name="Hane J.K."/>
            <person name="Carrasquilla-Garcia N."/>
            <person name="Condie J.A."/>
            <person name="Upadhyaya H.D."/>
            <person name="Luo M.C."/>
            <person name="Thudi M."/>
            <person name="Gowda C.L."/>
            <person name="Singh N.P."/>
            <person name="Lichtenzveig J."/>
            <person name="Gali K.K."/>
            <person name="Rubio J."/>
            <person name="Nadarajan N."/>
            <person name="Dolezel J."/>
            <person name="Bansal K.C."/>
            <person name="Xu X."/>
            <person name="Edwards D."/>
            <person name="Zhang G."/>
            <person name="Kahl G."/>
            <person name="Gil J."/>
            <person name="Singh K.B."/>
            <person name="Datta S.K."/>
            <person name="Jackson S.A."/>
            <person name="Wang J."/>
            <person name="Cook D.R."/>
        </authorList>
    </citation>
    <scope>NUCLEOTIDE SEQUENCE [LARGE SCALE GENOMIC DNA]</scope>
    <source>
        <strain evidence="13">cv. CDC Frontier</strain>
    </source>
</reference>
<sequence length="196" mass="22773">MLQLLYAVIFGEMVMIMSFLFKTPMRKLVIIALNKVKRGRGPAVVKTVAATLVLMLASSLYTIFNIRYRSLQAPILNPTDQLILSYHILQASLFGFVLFMSVMLNRLHHYIREFRALRKTVETAKKQNRSFENNKNNNEVEHKALKEELDAFKSKVKKLEFECEALKMQSEGFLLEYDHLLIDNQNLRNLLGGYRT</sequence>
<comment type="function">
    <text evidence="11">May play a role in anterograde transport of membrane proteins from the endoplasmic reticulum to the Golgi.</text>
</comment>
<dbReference type="InterPro" id="IPR008417">
    <property type="entry name" value="BAP29/BAP31"/>
</dbReference>
<comment type="subcellular location">
    <subcellularLocation>
        <location evidence="1 11">Endoplasmic reticulum membrane</location>
        <topology evidence="1 11">Multi-pass membrane protein</topology>
    </subcellularLocation>
</comment>
<organism evidence="13 14">
    <name type="scientific">Cicer arietinum</name>
    <name type="common">Chickpea</name>
    <name type="synonym">Garbanzo</name>
    <dbReference type="NCBI Taxonomy" id="3827"/>
    <lineage>
        <taxon>Eukaryota</taxon>
        <taxon>Viridiplantae</taxon>
        <taxon>Streptophyta</taxon>
        <taxon>Embryophyta</taxon>
        <taxon>Tracheophyta</taxon>
        <taxon>Spermatophyta</taxon>
        <taxon>Magnoliopsida</taxon>
        <taxon>eudicotyledons</taxon>
        <taxon>Gunneridae</taxon>
        <taxon>Pentapetalae</taxon>
        <taxon>rosids</taxon>
        <taxon>fabids</taxon>
        <taxon>Fabales</taxon>
        <taxon>Fabaceae</taxon>
        <taxon>Papilionoideae</taxon>
        <taxon>50 kb inversion clade</taxon>
        <taxon>NPAAA clade</taxon>
        <taxon>Hologalegina</taxon>
        <taxon>IRL clade</taxon>
        <taxon>Cicereae</taxon>
        <taxon>Cicer</taxon>
    </lineage>
</organism>
<comment type="similarity">
    <text evidence="2 11">Belongs to the BCAP29/BCAP31 family.</text>
</comment>
<evidence type="ECO:0000256" key="3">
    <source>
        <dbReference type="ARBA" id="ARBA00022448"/>
    </source>
</evidence>
<dbReference type="GeneID" id="101510956"/>
<dbReference type="PANTHER" id="PTHR12701">
    <property type="entry name" value="BCR-ASSOCIATED PROTEIN, BAP"/>
    <property type="match status" value="1"/>
</dbReference>
<evidence type="ECO:0000256" key="4">
    <source>
        <dbReference type="ARBA" id="ARBA00022692"/>
    </source>
</evidence>
<keyword evidence="7 11" id="KW-0653">Protein transport</keyword>
<evidence type="ECO:0000256" key="2">
    <source>
        <dbReference type="ARBA" id="ARBA00007956"/>
    </source>
</evidence>
<dbReference type="GO" id="GO:0005789">
    <property type="term" value="C:endoplasmic reticulum membrane"/>
    <property type="evidence" value="ECO:0007669"/>
    <property type="project" value="UniProtKB-SubCell"/>
</dbReference>
<keyword evidence="13" id="KW-1185">Reference proteome</keyword>
<reference evidence="14" key="2">
    <citation type="submission" date="2025-08" db="UniProtKB">
        <authorList>
            <consortium name="RefSeq"/>
        </authorList>
    </citation>
    <scope>IDENTIFICATION</scope>
    <source>
        <tissue evidence="14">Etiolated seedlings</tissue>
    </source>
</reference>
<dbReference type="PANTHER" id="PTHR12701:SF58">
    <property type="entry name" value="ENDOPLASMIC RETICULUM TRANSMEMBRANE PROTEIN"/>
    <property type="match status" value="1"/>
</dbReference>
<dbReference type="AlphaFoldDB" id="A0A1S3EAH7"/>
<name>A0A1S3EAH7_CICAR</name>
<evidence type="ECO:0000256" key="7">
    <source>
        <dbReference type="ARBA" id="ARBA00022927"/>
    </source>
</evidence>
<dbReference type="GO" id="GO:0006888">
    <property type="term" value="P:endoplasmic reticulum to Golgi vesicle-mediated transport"/>
    <property type="evidence" value="ECO:0007669"/>
    <property type="project" value="UniProtKB-UniRule"/>
</dbReference>
<dbReference type="Gene3D" id="1.20.5.110">
    <property type="match status" value="1"/>
</dbReference>